<name>A0ABN7VM70_GIGMA</name>
<comment type="caution">
    <text evidence="1">The sequence shown here is derived from an EMBL/GenBank/DDBJ whole genome shotgun (WGS) entry which is preliminary data.</text>
</comment>
<proteinExistence type="predicted"/>
<accession>A0ABN7VM70</accession>
<organism evidence="1 2">
    <name type="scientific">Gigaspora margarita</name>
    <dbReference type="NCBI Taxonomy" id="4874"/>
    <lineage>
        <taxon>Eukaryota</taxon>
        <taxon>Fungi</taxon>
        <taxon>Fungi incertae sedis</taxon>
        <taxon>Mucoromycota</taxon>
        <taxon>Glomeromycotina</taxon>
        <taxon>Glomeromycetes</taxon>
        <taxon>Diversisporales</taxon>
        <taxon>Gigasporaceae</taxon>
        <taxon>Gigaspora</taxon>
    </lineage>
</organism>
<dbReference type="EMBL" id="CAJVQB010017885">
    <property type="protein sequence ID" value="CAG8785822.1"/>
    <property type="molecule type" value="Genomic_DNA"/>
</dbReference>
<evidence type="ECO:0000313" key="1">
    <source>
        <dbReference type="EMBL" id="CAG8785822.1"/>
    </source>
</evidence>
<dbReference type="Proteomes" id="UP000789901">
    <property type="component" value="Unassembled WGS sequence"/>
</dbReference>
<sequence>MGNKRENDAADMNEIEKYLTSESAFAQNTQISQSVLYQAFLVETSNNLVLLPKAHEYSKRYLEDEYDALQASLKTIIEIVNYENILEIWRTFFNVFKILSNAKFDIKLIPRHWYSNSMQVYNSSPIRGTIVDHETSVEMNQVISIHGPDVYQPRICKNIIQKQEIKFCTTRYSNMGQEETLRPTKCANIEINNENIQPKLGTQH</sequence>
<protein>
    <submittedName>
        <fullName evidence="1">17315_t:CDS:1</fullName>
    </submittedName>
</protein>
<feature type="non-terminal residue" evidence="1">
    <location>
        <position position="204"/>
    </location>
</feature>
<gene>
    <name evidence="1" type="ORF">GMARGA_LOCUS20418</name>
</gene>
<keyword evidence="2" id="KW-1185">Reference proteome</keyword>
<evidence type="ECO:0000313" key="2">
    <source>
        <dbReference type="Proteomes" id="UP000789901"/>
    </source>
</evidence>
<reference evidence="1 2" key="1">
    <citation type="submission" date="2021-06" db="EMBL/GenBank/DDBJ databases">
        <authorList>
            <person name="Kallberg Y."/>
            <person name="Tangrot J."/>
            <person name="Rosling A."/>
        </authorList>
    </citation>
    <scope>NUCLEOTIDE SEQUENCE [LARGE SCALE GENOMIC DNA]</scope>
    <source>
        <strain evidence="1 2">120-4 pot B 10/14</strain>
    </source>
</reference>